<keyword evidence="6" id="KW-0808">Transferase</keyword>
<dbReference type="SUPFAM" id="SSF53062">
    <property type="entry name" value="PTS system fructose IIA component-like"/>
    <property type="match status" value="1"/>
</dbReference>
<dbReference type="Gene3D" id="3.30.1340.10">
    <property type="entry name" value="HPr-like"/>
    <property type="match status" value="1"/>
</dbReference>
<dbReference type="SUPFAM" id="SSF55594">
    <property type="entry name" value="HPr-like"/>
    <property type="match status" value="1"/>
</dbReference>
<evidence type="ECO:0000313" key="10">
    <source>
        <dbReference type="EMBL" id="PJI94450.1"/>
    </source>
</evidence>
<protein>
    <recommendedName>
        <fullName evidence="5">Phosphocarrier protein HPr</fullName>
        <ecNumber evidence="4">2.7.1.121</ecNumber>
    </recommendedName>
</protein>
<dbReference type="NCBIfam" id="TIGR02364">
    <property type="entry name" value="dha_pts"/>
    <property type="match status" value="1"/>
</dbReference>
<evidence type="ECO:0000256" key="4">
    <source>
        <dbReference type="ARBA" id="ARBA00012095"/>
    </source>
</evidence>
<dbReference type="PROSITE" id="PS51096">
    <property type="entry name" value="PTS_EIIA_TYPE_4"/>
    <property type="match status" value="1"/>
</dbReference>
<reference evidence="10 11" key="1">
    <citation type="submission" date="2017-11" db="EMBL/GenBank/DDBJ databases">
        <title>Genomic Encyclopedia of Archaeal and Bacterial Type Strains, Phase II (KMG-II): From Individual Species to Whole Genera.</title>
        <authorList>
            <person name="Goeker M."/>
        </authorList>
    </citation>
    <scope>NUCLEOTIDE SEQUENCE [LARGE SCALE GENOMIC DNA]</scope>
    <source>
        <strain evidence="10 11">DSM 22413</strain>
    </source>
</reference>
<dbReference type="InterPro" id="IPR012844">
    <property type="entry name" value="DhaM_N"/>
</dbReference>
<dbReference type="EMBL" id="PGTZ01000006">
    <property type="protein sequence ID" value="PJI94450.1"/>
    <property type="molecule type" value="Genomic_DNA"/>
</dbReference>
<proteinExistence type="predicted"/>
<evidence type="ECO:0000259" key="9">
    <source>
        <dbReference type="PROSITE" id="PS51350"/>
    </source>
</evidence>
<dbReference type="InterPro" id="IPR004701">
    <property type="entry name" value="PTS_EIIA_man-typ"/>
</dbReference>
<comment type="caution">
    <text evidence="10">The sequence shown here is derived from an EMBL/GenBank/DDBJ whole genome shotgun (WGS) entry which is preliminary data.</text>
</comment>
<dbReference type="InterPro" id="IPR039643">
    <property type="entry name" value="DhaM"/>
</dbReference>
<evidence type="ECO:0000259" key="8">
    <source>
        <dbReference type="PROSITE" id="PS51096"/>
    </source>
</evidence>
<dbReference type="Pfam" id="PF03610">
    <property type="entry name" value="EIIA-man"/>
    <property type="match status" value="1"/>
</dbReference>
<evidence type="ECO:0000256" key="1">
    <source>
        <dbReference type="ARBA" id="ARBA00001113"/>
    </source>
</evidence>
<dbReference type="GO" id="GO:0009401">
    <property type="term" value="P:phosphoenolpyruvate-dependent sugar phosphotransferase system"/>
    <property type="evidence" value="ECO:0007669"/>
    <property type="project" value="InterPro"/>
</dbReference>
<organism evidence="10 11">
    <name type="scientific">Luteimicrobium subarcticum</name>
    <dbReference type="NCBI Taxonomy" id="620910"/>
    <lineage>
        <taxon>Bacteria</taxon>
        <taxon>Bacillati</taxon>
        <taxon>Actinomycetota</taxon>
        <taxon>Actinomycetes</taxon>
        <taxon>Micrococcales</taxon>
        <taxon>Luteimicrobium</taxon>
    </lineage>
</organism>
<dbReference type="GO" id="GO:0016020">
    <property type="term" value="C:membrane"/>
    <property type="evidence" value="ECO:0007669"/>
    <property type="project" value="InterPro"/>
</dbReference>
<dbReference type="RefSeq" id="WP_245858878.1">
    <property type="nucleotide sequence ID" value="NZ_PGTZ01000006.1"/>
</dbReference>
<dbReference type="GO" id="GO:0019563">
    <property type="term" value="P:glycerol catabolic process"/>
    <property type="evidence" value="ECO:0007669"/>
    <property type="project" value="InterPro"/>
</dbReference>
<keyword evidence="11" id="KW-1185">Reference proteome</keyword>
<dbReference type="PROSITE" id="PS51350">
    <property type="entry name" value="PTS_HPR_DOM"/>
    <property type="match status" value="1"/>
</dbReference>
<dbReference type="EC" id="2.7.1.121" evidence="4"/>
<evidence type="ECO:0000256" key="2">
    <source>
        <dbReference type="ARBA" id="ARBA00002788"/>
    </source>
</evidence>
<evidence type="ECO:0000256" key="5">
    <source>
        <dbReference type="ARBA" id="ARBA00020422"/>
    </source>
</evidence>
<dbReference type="PRINTS" id="PR00107">
    <property type="entry name" value="PHOSPHOCPHPR"/>
</dbReference>
<sequence length="249" mass="24304">MPSEPSGRDDDRDDRRVGLVLVSHSAPLAAGARDLAAQMAPDVRVEVAGGRPDGGIGTDFDRVQAAVEGVLAACRGAVLLADLGSAVLTVDSVLELLDDDHRARARLADAPFVEGAVAAAVAAQGGGDVDAVLAAAQGAGASFAGGAASAAEQGPVSGTTDADAVVLRRTVTLRNPLGLHARPAATLARLAAGFDAAVTVAGVDAASVLELMGLGATGGQELEVTASGPDATAALAAVADEIASGFGEA</sequence>
<dbReference type="AlphaFoldDB" id="A0A2M8WU36"/>
<comment type="function">
    <text evidence="3">General (non sugar-specific) component of the phosphoenolpyruvate-dependent sugar phosphotransferase system (sugar PTS). This major carbohydrate active-transport system catalyzes the phosphorylation of incoming sugar substrates concomitantly with their translocation across the cell membrane. The phosphoryl group from phosphoenolpyruvate (PEP) is transferred to the phosphoryl carrier protein HPr by enzyme I. Phospho-HPr then transfers it to the PTS EIIA domain.</text>
</comment>
<evidence type="ECO:0000256" key="3">
    <source>
        <dbReference type="ARBA" id="ARBA00003681"/>
    </source>
</evidence>
<evidence type="ECO:0000256" key="7">
    <source>
        <dbReference type="ARBA" id="ARBA00046577"/>
    </source>
</evidence>
<accession>A0A2M8WU36</accession>
<name>A0A2M8WU36_9MICO</name>
<dbReference type="Proteomes" id="UP000231586">
    <property type="component" value="Unassembled WGS sequence"/>
</dbReference>
<comment type="subunit">
    <text evidence="7">Homodimer. The dihydroxyacetone kinase complex is composed of a homodimer of DhaM, a homodimer of DhaK and the subunit DhaL.</text>
</comment>
<dbReference type="NCBIfam" id="TIGR01003">
    <property type="entry name" value="PTS_HPr_family"/>
    <property type="match status" value="1"/>
</dbReference>
<evidence type="ECO:0000313" key="11">
    <source>
        <dbReference type="Proteomes" id="UP000231586"/>
    </source>
</evidence>
<dbReference type="PANTHER" id="PTHR38594">
    <property type="entry name" value="PEP-DEPENDENT DIHYDROXYACETONE KINASE, PHOSPHORYL DONOR SUBUNIT DHAM"/>
    <property type="match status" value="1"/>
</dbReference>
<feature type="domain" description="HPr" evidence="9">
    <location>
        <begin position="166"/>
        <end position="249"/>
    </location>
</feature>
<dbReference type="PROSITE" id="PS00369">
    <property type="entry name" value="PTS_HPR_HIS"/>
    <property type="match status" value="1"/>
</dbReference>
<dbReference type="Gene3D" id="3.40.50.510">
    <property type="entry name" value="Phosphotransferase system, mannose-type IIA component"/>
    <property type="match status" value="1"/>
</dbReference>
<gene>
    <name evidence="10" type="ORF">CLV34_0286</name>
</gene>
<dbReference type="CDD" id="cd00367">
    <property type="entry name" value="PTS-HPr_like"/>
    <property type="match status" value="1"/>
</dbReference>
<dbReference type="InterPro" id="IPR035895">
    <property type="entry name" value="HPr-like_sf"/>
</dbReference>
<feature type="domain" description="PTS EIIA type-4" evidence="8">
    <location>
        <begin position="16"/>
        <end position="155"/>
    </location>
</feature>
<dbReference type="Pfam" id="PF00381">
    <property type="entry name" value="PTS-HPr"/>
    <property type="match status" value="1"/>
</dbReference>
<dbReference type="InterPro" id="IPR000032">
    <property type="entry name" value="HPr-like"/>
</dbReference>
<dbReference type="PANTHER" id="PTHR38594:SF1">
    <property type="entry name" value="PEP-DEPENDENT DIHYDROXYACETONE KINASE, PHOSPHORYL DONOR SUBUNIT DHAM"/>
    <property type="match status" value="1"/>
</dbReference>
<dbReference type="GO" id="GO:0047324">
    <property type="term" value="F:phosphoenolpyruvate-glycerone phosphotransferase activity"/>
    <property type="evidence" value="ECO:0007669"/>
    <property type="project" value="UniProtKB-EC"/>
</dbReference>
<evidence type="ECO:0000256" key="6">
    <source>
        <dbReference type="ARBA" id="ARBA00022679"/>
    </source>
</evidence>
<comment type="function">
    <text evidence="2">Component of the dihydroxyacetone kinase complex, which is responsible for the phosphoenolpyruvate (PEP)-dependent phosphorylation of dihydroxyacetone. DhaM serves as the phosphoryl donor. Is phosphorylated by phosphoenolpyruvate in an EI- and HPr-dependent reaction, and a phosphorelay system on histidine residues finally leads to phosphoryl transfer to DhaL and dihydroxyacetone.</text>
</comment>
<comment type="catalytic activity">
    <reaction evidence="1">
        <text>dihydroxyacetone + phosphoenolpyruvate = dihydroxyacetone phosphate + pyruvate</text>
        <dbReference type="Rhea" id="RHEA:18381"/>
        <dbReference type="ChEBI" id="CHEBI:15361"/>
        <dbReference type="ChEBI" id="CHEBI:16016"/>
        <dbReference type="ChEBI" id="CHEBI:57642"/>
        <dbReference type="ChEBI" id="CHEBI:58702"/>
        <dbReference type="EC" id="2.7.1.121"/>
    </reaction>
</comment>
<dbReference type="InterPro" id="IPR001020">
    <property type="entry name" value="PTS_HPr_His_P_site"/>
</dbReference>
<dbReference type="InterPro" id="IPR036662">
    <property type="entry name" value="PTS_EIIA_man-typ_sf"/>
</dbReference>